<evidence type="ECO:0000313" key="4">
    <source>
        <dbReference type="Proteomes" id="UP000018890"/>
    </source>
</evidence>
<reference evidence="3" key="1">
    <citation type="journal article" date="2014" name="Genome Announc.">
        <title>Draft Genome Sequences of Three Alkaliphilic Bacillus Strains, Bacillus wakoensis JCM 9140T, Bacillus akibai JCM 9157T, and Bacillus hemicellulosilyticus JCM 9152T.</title>
        <authorList>
            <person name="Yuki M."/>
            <person name="Oshima K."/>
            <person name="Suda W."/>
            <person name="Oshida Y."/>
            <person name="Kitamura K."/>
            <person name="Iida T."/>
            <person name="Hattori M."/>
            <person name="Ohkuma M."/>
        </authorList>
    </citation>
    <scope>NUCLEOTIDE SEQUENCE [LARGE SCALE GENOMIC DNA]</scope>
    <source>
        <strain evidence="3">JCM 9140</strain>
    </source>
</reference>
<dbReference type="AlphaFoldDB" id="W4Q191"/>
<dbReference type="InterPro" id="IPR024301">
    <property type="entry name" value="Amidase_6"/>
</dbReference>
<dbReference type="EMBL" id="BAUT01000013">
    <property type="protein sequence ID" value="GAE25742.1"/>
    <property type="molecule type" value="Genomic_DNA"/>
</dbReference>
<dbReference type="PANTHER" id="PTHR40032:SF1">
    <property type="entry name" value="EXPORTED PROTEIN"/>
    <property type="match status" value="1"/>
</dbReference>
<feature type="coiled-coil region" evidence="1">
    <location>
        <begin position="104"/>
        <end position="131"/>
    </location>
</feature>
<evidence type="ECO:0000256" key="1">
    <source>
        <dbReference type="SAM" id="Coils"/>
    </source>
</evidence>
<organism evidence="3 4">
    <name type="scientific">Halalkalibacter wakoensis JCM 9140</name>
    <dbReference type="NCBI Taxonomy" id="1236970"/>
    <lineage>
        <taxon>Bacteria</taxon>
        <taxon>Bacillati</taxon>
        <taxon>Bacillota</taxon>
        <taxon>Bacilli</taxon>
        <taxon>Bacillales</taxon>
        <taxon>Bacillaceae</taxon>
        <taxon>Halalkalibacter</taxon>
    </lineage>
</organism>
<gene>
    <name evidence="3" type="ORF">JCM9140_1751</name>
</gene>
<sequence>MNPNIISRLHQQIETRNKQFVEEARGDNLVDAIVLKKLAMNKKRGAEIVKSYVEGDITRTSTFEDYQYVDYKQHNEYLIKINDHVYMEEQIEYRRATFFQDELINDEMIEVEEQEREAIKVEEMLRETSADEPKRSYNRREAVRYAERWWDDYNPEYKKFTNNCTNFISQCLHAGGAKMSGHPDRSKGWWFRSNNWSFSWSVAHAFRWYLSGSNAGLRGEEKESASELELGMSFVMILMEMDVGSTQPLS</sequence>
<evidence type="ECO:0000259" key="2">
    <source>
        <dbReference type="Pfam" id="PF12671"/>
    </source>
</evidence>
<keyword evidence="4" id="KW-1185">Reference proteome</keyword>
<name>W4Q191_9BACI</name>
<accession>W4Q191</accession>
<dbReference type="STRING" id="1236970.JCM9140_1751"/>
<dbReference type="Pfam" id="PF12671">
    <property type="entry name" value="Amidase_6"/>
    <property type="match status" value="1"/>
</dbReference>
<evidence type="ECO:0000313" key="3">
    <source>
        <dbReference type="EMBL" id="GAE25742.1"/>
    </source>
</evidence>
<proteinExistence type="predicted"/>
<comment type="caution">
    <text evidence="3">The sequence shown here is derived from an EMBL/GenBank/DDBJ whole genome shotgun (WGS) entry which is preliminary data.</text>
</comment>
<dbReference type="Proteomes" id="UP000018890">
    <property type="component" value="Unassembled WGS sequence"/>
</dbReference>
<keyword evidence="1" id="KW-0175">Coiled coil</keyword>
<dbReference type="PANTHER" id="PTHR40032">
    <property type="entry name" value="EXPORTED PROTEIN-RELATED"/>
    <property type="match status" value="1"/>
</dbReference>
<protein>
    <recommendedName>
        <fullName evidence="2">Putative amidase domain-containing protein</fullName>
    </recommendedName>
</protein>
<feature type="domain" description="Putative amidase" evidence="2">
    <location>
        <begin position="136"/>
        <end position="224"/>
    </location>
</feature>